<dbReference type="AlphaFoldDB" id="A0A8R1DKP2"/>
<evidence type="ECO:0000256" key="2">
    <source>
        <dbReference type="ARBA" id="ARBA00023163"/>
    </source>
</evidence>
<accession>A0A8R1DKP2</accession>
<dbReference type="Gene3D" id="1.10.565.10">
    <property type="entry name" value="Retinoid X Receptor"/>
    <property type="match status" value="1"/>
</dbReference>
<dbReference type="InterPro" id="IPR051152">
    <property type="entry name" value="C.elegans_Orphan_NR"/>
</dbReference>
<dbReference type="InterPro" id="IPR035500">
    <property type="entry name" value="NHR-like_dom_sf"/>
</dbReference>
<keyword evidence="6" id="KW-1185">Reference proteome</keyword>
<dbReference type="Proteomes" id="UP000005237">
    <property type="component" value="Unassembled WGS sequence"/>
</dbReference>
<dbReference type="Pfam" id="PF00104">
    <property type="entry name" value="Hormone_recep"/>
    <property type="match status" value="1"/>
</dbReference>
<dbReference type="PROSITE" id="PS51843">
    <property type="entry name" value="NR_LBD"/>
    <property type="match status" value="1"/>
</dbReference>
<proteinExistence type="predicted"/>
<keyword evidence="2" id="KW-0804">Transcription</keyword>
<dbReference type="InterPro" id="IPR000536">
    <property type="entry name" value="Nucl_hrmn_rcpt_lig-bd"/>
</dbReference>
<dbReference type="PANTHER" id="PTHR45680:SF18">
    <property type="entry name" value="NUCLEAR HORMONE RECEPTOR FAMILY-RELATED"/>
    <property type="match status" value="1"/>
</dbReference>
<keyword evidence="1" id="KW-0805">Transcription regulation</keyword>
<reference evidence="5" key="2">
    <citation type="submission" date="2022-06" db="UniProtKB">
        <authorList>
            <consortium name="EnsemblMetazoa"/>
        </authorList>
    </citation>
    <scope>IDENTIFICATION</scope>
    <source>
        <strain evidence="5">DF5081</strain>
    </source>
</reference>
<dbReference type="SMART" id="SM00430">
    <property type="entry name" value="HOLI"/>
    <property type="match status" value="1"/>
</dbReference>
<evidence type="ECO:0000256" key="1">
    <source>
        <dbReference type="ARBA" id="ARBA00023015"/>
    </source>
</evidence>
<organism evidence="5 6">
    <name type="scientific">Caenorhabditis japonica</name>
    <dbReference type="NCBI Taxonomy" id="281687"/>
    <lineage>
        <taxon>Eukaryota</taxon>
        <taxon>Metazoa</taxon>
        <taxon>Ecdysozoa</taxon>
        <taxon>Nematoda</taxon>
        <taxon>Chromadorea</taxon>
        <taxon>Rhabditida</taxon>
        <taxon>Rhabditina</taxon>
        <taxon>Rhabditomorpha</taxon>
        <taxon>Rhabditoidea</taxon>
        <taxon>Rhabditidae</taxon>
        <taxon>Peloderinae</taxon>
        <taxon>Caenorhabditis</taxon>
    </lineage>
</organism>
<reference evidence="6" key="1">
    <citation type="submission" date="2010-08" db="EMBL/GenBank/DDBJ databases">
        <authorList>
            <consortium name="Caenorhabditis japonica Sequencing Consortium"/>
            <person name="Wilson R.K."/>
        </authorList>
    </citation>
    <scope>NUCLEOTIDE SEQUENCE [LARGE SCALE GENOMIC DNA]</scope>
    <source>
        <strain evidence="6">DF5081</strain>
    </source>
</reference>
<sequence length="320" mass="37871">MLFFEDFQFNRDILKRSLPRTVENFIGRSKFVIFCDRSQKSNKKTFINVRHLIDNAAETLLNGPESPVYGRNQLQKLANGFGILNGEITIKMIETMSKEETADCWEYYIASTAKWLTYFDEFQKLPHCLQIKLTLSIWHVWGRLEKHAFTAVLRKQKLFTDKHLVVVGRNALINLKAFKYDHSWLSNYPPEQVEFFTGVKSLELYEVVDHLMSLEPTHIELTFMLAQLSFHYAASRFPEENEILKVTERFQQILSNDLHDYYVNDMNTPRYSVRMAQMMKINNLIQKYVREIRPRAELARTFEIFSIEFSHPEIFHDTGF</sequence>
<dbReference type="PANTHER" id="PTHR45680">
    <property type="entry name" value="NUCLEAR HORMONE RECEPTOR FAMILY"/>
    <property type="match status" value="1"/>
</dbReference>
<keyword evidence="3" id="KW-0675">Receptor</keyword>
<feature type="domain" description="NR LBD" evidence="4">
    <location>
        <begin position="48"/>
        <end position="318"/>
    </location>
</feature>
<name>A0A8R1DKP2_CAEJA</name>
<evidence type="ECO:0000313" key="6">
    <source>
        <dbReference type="Proteomes" id="UP000005237"/>
    </source>
</evidence>
<evidence type="ECO:0000313" key="5">
    <source>
        <dbReference type="EnsemblMetazoa" id="CJA04771.1"/>
    </source>
</evidence>
<evidence type="ECO:0000259" key="4">
    <source>
        <dbReference type="PROSITE" id="PS51843"/>
    </source>
</evidence>
<dbReference type="SUPFAM" id="SSF48508">
    <property type="entry name" value="Nuclear receptor ligand-binding domain"/>
    <property type="match status" value="1"/>
</dbReference>
<evidence type="ECO:0000256" key="3">
    <source>
        <dbReference type="ARBA" id="ARBA00023170"/>
    </source>
</evidence>
<protein>
    <submittedName>
        <fullName evidence="5">NR LBD domain-containing protein</fullName>
    </submittedName>
</protein>
<dbReference type="EnsemblMetazoa" id="CJA04771.1">
    <property type="protein sequence ID" value="CJA04771.1"/>
    <property type="gene ID" value="WBGene00123976"/>
</dbReference>